<feature type="domain" description="HTH lacI-type" evidence="4">
    <location>
        <begin position="14"/>
        <end position="68"/>
    </location>
</feature>
<reference evidence="6 7" key="1">
    <citation type="submission" date="2017-07" db="EMBL/GenBank/DDBJ databases">
        <authorList>
            <person name="Sun Z.S."/>
            <person name="Albrecht U."/>
            <person name="Echele G."/>
            <person name="Lee C.C."/>
        </authorList>
    </citation>
    <scope>NUCLEOTIDE SEQUENCE [LARGE SCALE GENOMIC DNA]</scope>
    <source>
        <strain evidence="6 7">CGMCC 1.12710</strain>
    </source>
</reference>
<evidence type="ECO:0000259" key="4">
    <source>
        <dbReference type="PROSITE" id="PS50932"/>
    </source>
</evidence>
<dbReference type="PROSITE" id="PS50943">
    <property type="entry name" value="HTH_CROC1"/>
    <property type="match status" value="1"/>
</dbReference>
<dbReference type="Gene3D" id="3.40.50.2300">
    <property type="match status" value="2"/>
</dbReference>
<evidence type="ECO:0000256" key="1">
    <source>
        <dbReference type="ARBA" id="ARBA00023015"/>
    </source>
</evidence>
<dbReference type="Proteomes" id="UP000198346">
    <property type="component" value="Unassembled WGS sequence"/>
</dbReference>
<dbReference type="GO" id="GO:0000976">
    <property type="term" value="F:transcription cis-regulatory region binding"/>
    <property type="evidence" value="ECO:0007669"/>
    <property type="project" value="TreeGrafter"/>
</dbReference>
<dbReference type="PRINTS" id="PR00036">
    <property type="entry name" value="HTHLACI"/>
</dbReference>
<dbReference type="InterPro" id="IPR028082">
    <property type="entry name" value="Peripla_BP_I"/>
</dbReference>
<evidence type="ECO:0000313" key="7">
    <source>
        <dbReference type="Proteomes" id="UP000198346"/>
    </source>
</evidence>
<evidence type="ECO:0000256" key="3">
    <source>
        <dbReference type="ARBA" id="ARBA00023163"/>
    </source>
</evidence>
<sequence length="354" mass="38480">MEENSKRGNKRQGVTIKEVAERAGVSQMTVSRVLNKKAVVKASTREKVEAAIAELNYRPNMLARGLAGGKSFLIGFLYHNPSYGYLNEFLNGALDECRELGHHLVVEAIDVAALESEPSRYAELVRRIGVDGLIVNPPLSDNHELITALRQIGLPFVRIAHGDLSCADLSVVINDADAAKIMTLHLIAQGHRRIAFILGARNQTSSAMRLAGFKAAMARRKLHIDRNYIASGDYTFQSGVEAARQLLSLAEPPTAIFASNDEMAAGVIAAAHQRGLRLPDELSVAGFDDTALAEVVCPRLTTIRQPVADMARKSVSLLTDCLIHGEVELAERLHILDVALIERESVAPPSGIRD</sequence>
<proteinExistence type="predicted"/>
<evidence type="ECO:0000256" key="2">
    <source>
        <dbReference type="ARBA" id="ARBA00023125"/>
    </source>
</evidence>
<dbReference type="SUPFAM" id="SSF47413">
    <property type="entry name" value="lambda repressor-like DNA-binding domains"/>
    <property type="match status" value="1"/>
</dbReference>
<organism evidence="6 7">
    <name type="scientific">Amphiplicatus metriothermophilus</name>
    <dbReference type="NCBI Taxonomy" id="1519374"/>
    <lineage>
        <taxon>Bacteria</taxon>
        <taxon>Pseudomonadati</taxon>
        <taxon>Pseudomonadota</taxon>
        <taxon>Alphaproteobacteria</taxon>
        <taxon>Parvularculales</taxon>
        <taxon>Parvularculaceae</taxon>
        <taxon>Amphiplicatus</taxon>
    </lineage>
</organism>
<dbReference type="PANTHER" id="PTHR30146:SF153">
    <property type="entry name" value="LACTOSE OPERON REPRESSOR"/>
    <property type="match status" value="1"/>
</dbReference>
<dbReference type="PROSITE" id="PS00356">
    <property type="entry name" value="HTH_LACI_1"/>
    <property type="match status" value="1"/>
</dbReference>
<dbReference type="InterPro" id="IPR001387">
    <property type="entry name" value="Cro/C1-type_HTH"/>
</dbReference>
<dbReference type="RefSeq" id="WP_089412717.1">
    <property type="nucleotide sequence ID" value="NZ_FZQA01000005.1"/>
</dbReference>
<feature type="domain" description="HTH cro/C1-type" evidence="5">
    <location>
        <begin position="10"/>
        <end position="58"/>
    </location>
</feature>
<evidence type="ECO:0000259" key="5">
    <source>
        <dbReference type="PROSITE" id="PS50943"/>
    </source>
</evidence>
<keyword evidence="7" id="KW-1185">Reference proteome</keyword>
<keyword evidence="2" id="KW-0238">DNA-binding</keyword>
<dbReference type="EMBL" id="FZQA01000005">
    <property type="protein sequence ID" value="SNT74589.1"/>
    <property type="molecule type" value="Genomic_DNA"/>
</dbReference>
<dbReference type="Pfam" id="PF00356">
    <property type="entry name" value="LacI"/>
    <property type="match status" value="1"/>
</dbReference>
<dbReference type="InterPro" id="IPR000843">
    <property type="entry name" value="HTH_LacI"/>
</dbReference>
<dbReference type="PROSITE" id="PS50932">
    <property type="entry name" value="HTH_LACI_2"/>
    <property type="match status" value="1"/>
</dbReference>
<dbReference type="CDD" id="cd01545">
    <property type="entry name" value="PBP1_SalR"/>
    <property type="match status" value="1"/>
</dbReference>
<dbReference type="FunFam" id="1.10.260.40:FF:000002">
    <property type="entry name" value="HTH-type transcriptional repressor PurR"/>
    <property type="match status" value="1"/>
</dbReference>
<name>A0A239PWA5_9PROT</name>
<dbReference type="GO" id="GO:0003700">
    <property type="term" value="F:DNA-binding transcription factor activity"/>
    <property type="evidence" value="ECO:0007669"/>
    <property type="project" value="TreeGrafter"/>
</dbReference>
<dbReference type="AlphaFoldDB" id="A0A239PWA5"/>
<dbReference type="InterPro" id="IPR046335">
    <property type="entry name" value="LacI/GalR-like_sensor"/>
</dbReference>
<keyword evidence="3" id="KW-0804">Transcription</keyword>
<keyword evidence="1" id="KW-0805">Transcription regulation</keyword>
<accession>A0A239PWA5</accession>
<dbReference type="SUPFAM" id="SSF53822">
    <property type="entry name" value="Periplasmic binding protein-like I"/>
    <property type="match status" value="1"/>
</dbReference>
<evidence type="ECO:0000313" key="6">
    <source>
        <dbReference type="EMBL" id="SNT74589.1"/>
    </source>
</evidence>
<dbReference type="PANTHER" id="PTHR30146">
    <property type="entry name" value="LACI-RELATED TRANSCRIPTIONAL REPRESSOR"/>
    <property type="match status" value="1"/>
</dbReference>
<protein>
    <submittedName>
        <fullName evidence="6">Transcriptional regulator, LacI family</fullName>
    </submittedName>
</protein>
<gene>
    <name evidence="6" type="ORF">SAMN06297382_2260</name>
</gene>
<dbReference type="Gene3D" id="1.10.260.40">
    <property type="entry name" value="lambda repressor-like DNA-binding domains"/>
    <property type="match status" value="1"/>
</dbReference>
<dbReference type="CDD" id="cd01392">
    <property type="entry name" value="HTH_LacI"/>
    <property type="match status" value="1"/>
</dbReference>
<dbReference type="InterPro" id="IPR010982">
    <property type="entry name" value="Lambda_DNA-bd_dom_sf"/>
</dbReference>
<dbReference type="OrthoDB" id="128688at2"/>
<dbReference type="Pfam" id="PF13377">
    <property type="entry name" value="Peripla_BP_3"/>
    <property type="match status" value="1"/>
</dbReference>
<dbReference type="SMART" id="SM00354">
    <property type="entry name" value="HTH_LACI"/>
    <property type="match status" value="1"/>
</dbReference>